<keyword evidence="1" id="KW-1133">Transmembrane helix</keyword>
<gene>
    <name evidence="2" type="ORF">C7400_112107</name>
</gene>
<sequence>MQPVKVEINLPMPAAMQKRWSNGRFISERVKQQVLVMAYGFRRNRTLDRSSKEYLVDVLAEIPSGYRSFVRRDQWVTDKLAWVEALIALSINAAALAPFFASGAREWRAEVAA</sequence>
<dbReference type="EMBL" id="QJJV01000012">
    <property type="protein sequence ID" value="PXX14497.1"/>
    <property type="molecule type" value="Genomic_DNA"/>
</dbReference>
<comment type="caution">
    <text evidence="2">The sequence shown here is derived from an EMBL/GenBank/DDBJ whole genome shotgun (WGS) entry which is preliminary data.</text>
</comment>
<reference evidence="2 3" key="1">
    <citation type="submission" date="2018-05" db="EMBL/GenBank/DDBJ databases">
        <title>Genomic Encyclopedia of Type Strains, Phase IV (KMG-V): Genome sequencing to study the core and pangenomes of soil and plant-associated prokaryotes.</title>
        <authorList>
            <person name="Whitman W."/>
        </authorList>
    </citation>
    <scope>NUCLEOTIDE SEQUENCE [LARGE SCALE GENOMIC DNA]</scope>
    <source>
        <strain evidence="2 3">SIr-6563</strain>
    </source>
</reference>
<dbReference type="Proteomes" id="UP000247515">
    <property type="component" value="Unassembled WGS sequence"/>
</dbReference>
<keyword evidence="1" id="KW-0812">Transmembrane</keyword>
<evidence type="ECO:0000256" key="1">
    <source>
        <dbReference type="SAM" id="Phobius"/>
    </source>
</evidence>
<dbReference type="RefSeq" id="WP_146230013.1">
    <property type="nucleotide sequence ID" value="NZ_QJJV01000012.1"/>
</dbReference>
<keyword evidence="3" id="KW-1185">Reference proteome</keyword>
<evidence type="ECO:0000313" key="2">
    <source>
        <dbReference type="EMBL" id="PXX14497.1"/>
    </source>
</evidence>
<accession>A0ABX5MLF9</accession>
<name>A0ABX5MLF9_9BURK</name>
<protein>
    <submittedName>
        <fullName evidence="2">Uncharacterized protein</fullName>
    </submittedName>
</protein>
<organism evidence="2 3">
    <name type="scientific">Paraburkholderia tropica</name>
    <dbReference type="NCBI Taxonomy" id="92647"/>
    <lineage>
        <taxon>Bacteria</taxon>
        <taxon>Pseudomonadati</taxon>
        <taxon>Pseudomonadota</taxon>
        <taxon>Betaproteobacteria</taxon>
        <taxon>Burkholderiales</taxon>
        <taxon>Burkholderiaceae</taxon>
        <taxon>Paraburkholderia</taxon>
    </lineage>
</organism>
<proteinExistence type="predicted"/>
<keyword evidence="1" id="KW-0472">Membrane</keyword>
<evidence type="ECO:0000313" key="3">
    <source>
        <dbReference type="Proteomes" id="UP000247515"/>
    </source>
</evidence>
<feature type="transmembrane region" description="Helical" evidence="1">
    <location>
        <begin position="80"/>
        <end position="101"/>
    </location>
</feature>